<evidence type="ECO:0000313" key="8">
    <source>
        <dbReference type="Proteomes" id="UP000185934"/>
    </source>
</evidence>
<evidence type="ECO:0000256" key="4">
    <source>
        <dbReference type="ARBA" id="ARBA00023239"/>
    </source>
</evidence>
<dbReference type="InterPro" id="IPR051798">
    <property type="entry name" value="Class-II_PLP-Dep_Aminotrans"/>
</dbReference>
<evidence type="ECO:0000256" key="3">
    <source>
        <dbReference type="ARBA" id="ARBA00022898"/>
    </source>
</evidence>
<dbReference type="Gene3D" id="3.90.1150.10">
    <property type="entry name" value="Aspartate Aminotransferase, domain 1"/>
    <property type="match status" value="1"/>
</dbReference>
<dbReference type="STRING" id="1839801.Dform_01518"/>
<organism evidence="7 8">
    <name type="scientific">Dehalogenimonas formicexedens</name>
    <dbReference type="NCBI Taxonomy" id="1839801"/>
    <lineage>
        <taxon>Bacteria</taxon>
        <taxon>Bacillati</taxon>
        <taxon>Chloroflexota</taxon>
        <taxon>Dehalococcoidia</taxon>
        <taxon>Dehalococcoidales</taxon>
        <taxon>Dehalococcoidaceae</taxon>
        <taxon>Dehalogenimonas</taxon>
    </lineage>
</organism>
<dbReference type="InterPro" id="IPR015424">
    <property type="entry name" value="PyrdxlP-dep_Trfase"/>
</dbReference>
<feature type="domain" description="Aminotransferase class I/classII large" evidence="6">
    <location>
        <begin position="39"/>
        <end position="391"/>
    </location>
</feature>
<dbReference type="Proteomes" id="UP000185934">
    <property type="component" value="Chromosome"/>
</dbReference>
<sequence length="402" mass="44907">MKYNFDRIIERSNTGSVKWDLRKEIFGTEDVIPMWVADMDFEVAEPITTALRERTGHLIYGYTYPESSLIKAVINRLQRKYNWKVEPDWLVFTPGVIPAIAAALKAFTHPGDAVVINDPVYHPFWSLVAGAGCRVADSPLRFEGGHYSMDCENLKARFNPPHPGFMAPPQPKLMILCNPHNPVGRVYSPDELRKVGEIAINSGAIVISDEVHCELLFDGNKHTPFATLSEELARNSITCMSASKTFNLAGLAASVIIIPNPKLRADFQAARSGIMPQPDTMALTALEAAFRDGDDWLAQLSAYLQGNLDFLVDFFGKRIPKIRVVRPEGTYLVWLDCRGLGMDSKQLRDFFIIRAKVGLDEGYRFGPAGEGFMRMNIASPRSLLQEALNRIEQATTESGWVL</sequence>
<reference evidence="8" key="1">
    <citation type="submission" date="2016-11" db="EMBL/GenBank/DDBJ databases">
        <title>Dehalogenimonas formicexedens sp. nov., a chlorinated alkane respiring bacterium isolated from contaminated groundwater.</title>
        <authorList>
            <person name="Key T.A."/>
            <person name="Bowman K.S."/>
            <person name="Lee I."/>
            <person name="Chun J."/>
            <person name="Albuquerque L."/>
            <person name="da Costa M.S."/>
            <person name="Rainey F.A."/>
            <person name="Moe W.M."/>
        </authorList>
    </citation>
    <scope>NUCLEOTIDE SEQUENCE [LARGE SCALE GENOMIC DNA]</scope>
    <source>
        <strain evidence="8">NSZ-14</strain>
    </source>
</reference>
<dbReference type="InterPro" id="IPR015422">
    <property type="entry name" value="PyrdxlP-dep_Trfase_small"/>
</dbReference>
<name>A0A1P8F8T3_9CHLR</name>
<comment type="cofactor">
    <cofactor evidence="1">
        <name>pyridoxal 5'-phosphate</name>
        <dbReference type="ChEBI" id="CHEBI:597326"/>
    </cofactor>
</comment>
<dbReference type="Pfam" id="PF00155">
    <property type="entry name" value="Aminotran_1_2"/>
    <property type="match status" value="1"/>
</dbReference>
<gene>
    <name evidence="7" type="primary">patB</name>
    <name evidence="7" type="synonym">malY</name>
    <name evidence="7" type="ORF">Dform_01518</name>
</gene>
<dbReference type="NCBIfam" id="TIGR04350">
    <property type="entry name" value="C_S_lyase_PatB"/>
    <property type="match status" value="1"/>
</dbReference>
<dbReference type="EC" id="4.4.1.13" evidence="2"/>
<keyword evidence="3" id="KW-0663">Pyridoxal phosphate</keyword>
<dbReference type="CDD" id="cd00609">
    <property type="entry name" value="AAT_like"/>
    <property type="match status" value="1"/>
</dbReference>
<dbReference type="EMBL" id="CP018258">
    <property type="protein sequence ID" value="APV44840.1"/>
    <property type="molecule type" value="Genomic_DNA"/>
</dbReference>
<evidence type="ECO:0000256" key="5">
    <source>
        <dbReference type="ARBA" id="ARBA00037974"/>
    </source>
</evidence>
<dbReference type="PANTHER" id="PTHR43525:SF1">
    <property type="entry name" value="PROTEIN MALY"/>
    <property type="match status" value="1"/>
</dbReference>
<dbReference type="SUPFAM" id="SSF53383">
    <property type="entry name" value="PLP-dependent transferases"/>
    <property type="match status" value="1"/>
</dbReference>
<evidence type="ECO:0000256" key="1">
    <source>
        <dbReference type="ARBA" id="ARBA00001933"/>
    </source>
</evidence>
<comment type="similarity">
    <text evidence="5">Belongs to the class-II pyridoxal-phosphate-dependent aminotransferase family. MalY/PatB cystathionine beta-lyase subfamily.</text>
</comment>
<protein>
    <recommendedName>
        <fullName evidence="2">cysteine-S-conjugate beta-lyase</fullName>
        <ecNumber evidence="2">4.4.1.13</ecNumber>
    </recommendedName>
</protein>
<dbReference type="InterPro" id="IPR015421">
    <property type="entry name" value="PyrdxlP-dep_Trfase_major"/>
</dbReference>
<proteinExistence type="inferred from homology"/>
<dbReference type="GO" id="GO:0047804">
    <property type="term" value="F:cysteine-S-conjugate beta-lyase activity"/>
    <property type="evidence" value="ECO:0007669"/>
    <property type="project" value="UniProtKB-EC"/>
</dbReference>
<evidence type="ECO:0000313" key="7">
    <source>
        <dbReference type="EMBL" id="APV44840.1"/>
    </source>
</evidence>
<accession>A0A1P8F8T3</accession>
<dbReference type="AlphaFoldDB" id="A0A1P8F8T3"/>
<dbReference type="InterPro" id="IPR004839">
    <property type="entry name" value="Aminotransferase_I/II_large"/>
</dbReference>
<dbReference type="PANTHER" id="PTHR43525">
    <property type="entry name" value="PROTEIN MALY"/>
    <property type="match status" value="1"/>
</dbReference>
<dbReference type="Gene3D" id="3.40.640.10">
    <property type="entry name" value="Type I PLP-dependent aspartate aminotransferase-like (Major domain)"/>
    <property type="match status" value="1"/>
</dbReference>
<keyword evidence="4 7" id="KW-0456">Lyase</keyword>
<evidence type="ECO:0000256" key="2">
    <source>
        <dbReference type="ARBA" id="ARBA00012224"/>
    </source>
</evidence>
<dbReference type="OrthoDB" id="9802872at2"/>
<dbReference type="KEGG" id="dfo:Dform_01518"/>
<dbReference type="GO" id="GO:0030170">
    <property type="term" value="F:pyridoxal phosphate binding"/>
    <property type="evidence" value="ECO:0007669"/>
    <property type="project" value="InterPro"/>
</dbReference>
<evidence type="ECO:0000259" key="6">
    <source>
        <dbReference type="Pfam" id="PF00155"/>
    </source>
</evidence>
<dbReference type="InterPro" id="IPR027619">
    <property type="entry name" value="C-S_lyase_PatB-like"/>
</dbReference>
<keyword evidence="8" id="KW-1185">Reference proteome</keyword>
<dbReference type="RefSeq" id="WP_076004463.1">
    <property type="nucleotide sequence ID" value="NZ_CP018258.1"/>
</dbReference>